<dbReference type="EMBL" id="JACCBM010000001">
    <property type="protein sequence ID" value="NYD68877.1"/>
    <property type="molecule type" value="Genomic_DNA"/>
</dbReference>
<accession>A0A852SM23</accession>
<evidence type="ECO:0000259" key="2">
    <source>
        <dbReference type="Pfam" id="PF05305"/>
    </source>
</evidence>
<protein>
    <recommendedName>
        <fullName evidence="2">DUF732 domain-containing protein</fullName>
    </recommendedName>
</protein>
<feature type="compositionally biased region" description="Pro residues" evidence="1">
    <location>
        <begin position="62"/>
        <end position="76"/>
    </location>
</feature>
<organism evidence="3 4">
    <name type="scientific">Herbiconiux flava</name>
    <dbReference type="NCBI Taxonomy" id="881268"/>
    <lineage>
        <taxon>Bacteria</taxon>
        <taxon>Bacillati</taxon>
        <taxon>Actinomycetota</taxon>
        <taxon>Actinomycetes</taxon>
        <taxon>Micrococcales</taxon>
        <taxon>Microbacteriaceae</taxon>
        <taxon>Herbiconiux</taxon>
    </lineage>
</organism>
<sequence>MKRRWVAIGLIASGMILGGCSPLPGFVSTPDGATAESATAPTPDSSIAATGIPGPTSSTSNPAPPASSEPPQPEAVPAPDETSMTEAEKPQATSDEAFLAIMQQSWPEGRPPDGDLVGAAQRVCEAAGAGAPVDEIVVIDDVHNNDVVIAAMSVYCPQ</sequence>
<dbReference type="AlphaFoldDB" id="A0A852SM23"/>
<dbReference type="InterPro" id="IPR007969">
    <property type="entry name" value="DUF732"/>
</dbReference>
<gene>
    <name evidence="3" type="ORF">BJ984_000035</name>
</gene>
<dbReference type="Pfam" id="PF05305">
    <property type="entry name" value="DUF732"/>
    <property type="match status" value="1"/>
</dbReference>
<reference evidence="3 4" key="1">
    <citation type="submission" date="2020-07" db="EMBL/GenBank/DDBJ databases">
        <title>Sequencing the genomes of 1000 actinobacteria strains.</title>
        <authorList>
            <person name="Klenk H.-P."/>
        </authorList>
    </citation>
    <scope>NUCLEOTIDE SEQUENCE [LARGE SCALE GENOMIC DNA]</scope>
    <source>
        <strain evidence="3 4">DSM 26474</strain>
    </source>
</reference>
<proteinExistence type="predicted"/>
<evidence type="ECO:0000313" key="4">
    <source>
        <dbReference type="Proteomes" id="UP000549913"/>
    </source>
</evidence>
<feature type="region of interest" description="Disordered" evidence="1">
    <location>
        <begin position="30"/>
        <end position="95"/>
    </location>
</feature>
<dbReference type="Proteomes" id="UP000549913">
    <property type="component" value="Unassembled WGS sequence"/>
</dbReference>
<evidence type="ECO:0000313" key="3">
    <source>
        <dbReference type="EMBL" id="NYD68877.1"/>
    </source>
</evidence>
<evidence type="ECO:0000256" key="1">
    <source>
        <dbReference type="SAM" id="MobiDB-lite"/>
    </source>
</evidence>
<name>A0A852SM23_9MICO</name>
<keyword evidence="4" id="KW-1185">Reference proteome</keyword>
<dbReference type="RefSeq" id="WP_179546310.1">
    <property type="nucleotide sequence ID" value="NZ_BSEW01000001.1"/>
</dbReference>
<dbReference type="PROSITE" id="PS51257">
    <property type="entry name" value="PROKAR_LIPOPROTEIN"/>
    <property type="match status" value="1"/>
</dbReference>
<comment type="caution">
    <text evidence="3">The sequence shown here is derived from an EMBL/GenBank/DDBJ whole genome shotgun (WGS) entry which is preliminary data.</text>
</comment>
<feature type="domain" description="DUF732" evidence="2">
    <location>
        <begin position="95"/>
        <end position="158"/>
    </location>
</feature>
<feature type="compositionally biased region" description="Polar residues" evidence="1">
    <location>
        <begin position="36"/>
        <end position="48"/>
    </location>
</feature>